<dbReference type="Pfam" id="PF01370">
    <property type="entry name" value="Epimerase"/>
    <property type="match status" value="1"/>
</dbReference>
<dbReference type="RefSeq" id="WP_209614499.1">
    <property type="nucleotide sequence ID" value="NZ_JAGJRS010000002.1"/>
</dbReference>
<dbReference type="PANTHER" id="PTHR14097">
    <property type="entry name" value="OXIDOREDUCTASE HTATIP2"/>
    <property type="match status" value="1"/>
</dbReference>
<dbReference type="InterPro" id="IPR036291">
    <property type="entry name" value="NAD(P)-bd_dom_sf"/>
</dbReference>
<dbReference type="Proteomes" id="UP000823790">
    <property type="component" value="Unassembled WGS sequence"/>
</dbReference>
<comment type="caution">
    <text evidence="4">The sequence shown here is derived from an EMBL/GenBank/DDBJ whole genome shotgun (WGS) entry which is preliminary data.</text>
</comment>
<dbReference type="PANTHER" id="PTHR14097:SF8">
    <property type="entry name" value="NAD(P)-BINDING DOMAIN-CONTAINING PROTEIN"/>
    <property type="match status" value="1"/>
</dbReference>
<dbReference type="InterPro" id="IPR001509">
    <property type="entry name" value="Epimerase_deHydtase"/>
</dbReference>
<feature type="domain" description="NAD-dependent epimerase/dehydratase" evidence="3">
    <location>
        <begin position="3"/>
        <end position="113"/>
    </location>
</feature>
<sequence>MRILITGATGLVGQGVLRECLRAPDVAQVVALVRHATGIQDARLEELLCPDFAKVEMLGDRLAGFDACLYCAGAPLVGITAEAYRHVTLTLTLKVAEAFARHNPEGRFLYISGAYSDPGSRMMVARAKGETERALEALPITTVMLRPGGIRPVEGIRSSHKPLDLLYRLGSPALALAVHLLPGQMTTTARVGRAMLALARDPSPPPVVENDAINRLGREPSPTAEAPSPLP</sequence>
<proteinExistence type="predicted"/>
<dbReference type="SUPFAM" id="SSF51735">
    <property type="entry name" value="NAD(P)-binding Rossmann-fold domains"/>
    <property type="match status" value="1"/>
</dbReference>
<reference evidence="4 5" key="1">
    <citation type="submission" date="2021-04" db="EMBL/GenBank/DDBJ databases">
        <authorList>
            <person name="Huq M.A."/>
        </authorList>
    </citation>
    <scope>NUCLEOTIDE SEQUENCE [LARGE SCALE GENOMIC DNA]</scope>
    <source>
        <strain evidence="4 5">MAH-13</strain>
    </source>
</reference>
<dbReference type="Gene3D" id="3.40.50.720">
    <property type="entry name" value="NAD(P)-binding Rossmann-like Domain"/>
    <property type="match status" value="1"/>
</dbReference>
<dbReference type="EMBL" id="JAGJRS010000002">
    <property type="protein sequence ID" value="MBP1472760.1"/>
    <property type="molecule type" value="Genomic_DNA"/>
</dbReference>
<evidence type="ECO:0000256" key="1">
    <source>
        <dbReference type="ARBA" id="ARBA00004370"/>
    </source>
</evidence>
<evidence type="ECO:0000313" key="4">
    <source>
        <dbReference type="EMBL" id="MBP1472760.1"/>
    </source>
</evidence>
<gene>
    <name evidence="4" type="ORF">J7I44_00475</name>
</gene>
<organism evidence="4 5">
    <name type="scientific">Frateuria flava</name>
    <dbReference type="NCBI Taxonomy" id="2821489"/>
    <lineage>
        <taxon>Bacteria</taxon>
        <taxon>Pseudomonadati</taxon>
        <taxon>Pseudomonadota</taxon>
        <taxon>Gammaproteobacteria</taxon>
        <taxon>Lysobacterales</taxon>
        <taxon>Rhodanobacteraceae</taxon>
        <taxon>Frateuria</taxon>
    </lineage>
</organism>
<comment type="subcellular location">
    <subcellularLocation>
        <location evidence="1">Membrane</location>
    </subcellularLocation>
</comment>
<evidence type="ECO:0000259" key="3">
    <source>
        <dbReference type="Pfam" id="PF01370"/>
    </source>
</evidence>
<evidence type="ECO:0000313" key="5">
    <source>
        <dbReference type="Proteomes" id="UP000823790"/>
    </source>
</evidence>
<feature type="region of interest" description="Disordered" evidence="2">
    <location>
        <begin position="200"/>
        <end position="231"/>
    </location>
</feature>
<keyword evidence="5" id="KW-1185">Reference proteome</keyword>
<evidence type="ECO:0000256" key="2">
    <source>
        <dbReference type="SAM" id="MobiDB-lite"/>
    </source>
</evidence>
<accession>A0ABS4DI80</accession>
<protein>
    <submittedName>
        <fullName evidence="4">NAD-dependent epimerase/dehydratase family protein</fullName>
    </submittedName>
</protein>
<name>A0ABS4DI80_9GAMM</name>